<gene>
    <name evidence="20" type="ORF">OGAPHI_005767</name>
</gene>
<dbReference type="InterPro" id="IPR006122">
    <property type="entry name" value="HMA_Cu_ion-bd"/>
</dbReference>
<dbReference type="InterPro" id="IPR036412">
    <property type="entry name" value="HAD-like_sf"/>
</dbReference>
<dbReference type="PANTHER" id="PTHR43520">
    <property type="entry name" value="ATP7, ISOFORM B"/>
    <property type="match status" value="1"/>
</dbReference>
<evidence type="ECO:0000256" key="16">
    <source>
        <dbReference type="ARBA" id="ARBA00023136"/>
    </source>
</evidence>
<dbReference type="GeneID" id="70237731"/>
<dbReference type="SUPFAM" id="SSF56784">
    <property type="entry name" value="HAD-like"/>
    <property type="match status" value="1"/>
</dbReference>
<dbReference type="EC" id="7.2.2.8" evidence="3"/>
<dbReference type="GO" id="GO:0005507">
    <property type="term" value="F:copper ion binding"/>
    <property type="evidence" value="ECO:0007669"/>
    <property type="project" value="InterPro"/>
</dbReference>
<evidence type="ECO:0000256" key="15">
    <source>
        <dbReference type="ARBA" id="ARBA00023065"/>
    </source>
</evidence>
<dbReference type="Gene3D" id="3.30.70.100">
    <property type="match status" value="3"/>
</dbReference>
<dbReference type="PRINTS" id="PR00943">
    <property type="entry name" value="CUATPASE"/>
</dbReference>
<dbReference type="InterPro" id="IPR036163">
    <property type="entry name" value="HMA_dom_sf"/>
</dbReference>
<evidence type="ECO:0000256" key="10">
    <source>
        <dbReference type="ARBA" id="ARBA00022840"/>
    </source>
</evidence>
<evidence type="ECO:0000256" key="12">
    <source>
        <dbReference type="ARBA" id="ARBA00022967"/>
    </source>
</evidence>
<dbReference type="SUPFAM" id="SSF81665">
    <property type="entry name" value="Calcium ATPase, transmembrane domain M"/>
    <property type="match status" value="1"/>
</dbReference>
<dbReference type="InterPro" id="IPR008250">
    <property type="entry name" value="ATPase_P-typ_transduc_dom_A_sf"/>
</dbReference>
<evidence type="ECO:0000256" key="3">
    <source>
        <dbReference type="ARBA" id="ARBA00012517"/>
    </source>
</evidence>
<dbReference type="NCBIfam" id="TIGR00003">
    <property type="entry name" value="copper ion binding protein"/>
    <property type="match status" value="3"/>
</dbReference>
<dbReference type="FunFam" id="3.30.70.100:FF:000005">
    <property type="entry name" value="Copper-exporting P-type ATPase A"/>
    <property type="match status" value="1"/>
</dbReference>
<dbReference type="NCBIfam" id="TIGR01525">
    <property type="entry name" value="ATPase-IB_hvy"/>
    <property type="match status" value="1"/>
</dbReference>
<feature type="transmembrane region" description="Helical" evidence="18">
    <location>
        <begin position="283"/>
        <end position="306"/>
    </location>
</feature>
<keyword evidence="15" id="KW-0406">Ion transport</keyword>
<comment type="caution">
    <text evidence="20">The sequence shown here is derived from an EMBL/GenBank/DDBJ whole genome shotgun (WGS) entry which is preliminary data.</text>
</comment>
<keyword evidence="11" id="KW-0460">Magnesium</keyword>
<dbReference type="GO" id="GO:0030003">
    <property type="term" value="P:intracellular monoatomic cation homeostasis"/>
    <property type="evidence" value="ECO:0007669"/>
    <property type="project" value="UniProtKB-ARBA"/>
</dbReference>
<evidence type="ECO:0000256" key="9">
    <source>
        <dbReference type="ARBA" id="ARBA00022796"/>
    </source>
</evidence>
<dbReference type="FunFam" id="2.70.150.10:FF:000002">
    <property type="entry name" value="Copper-transporting ATPase 1, putative"/>
    <property type="match status" value="1"/>
</dbReference>
<dbReference type="GO" id="GO:0016020">
    <property type="term" value="C:membrane"/>
    <property type="evidence" value="ECO:0007669"/>
    <property type="project" value="UniProtKB-SubCell"/>
</dbReference>
<dbReference type="Proteomes" id="UP000769157">
    <property type="component" value="Unassembled WGS sequence"/>
</dbReference>
<dbReference type="Pfam" id="PF00702">
    <property type="entry name" value="Hydrolase"/>
    <property type="match status" value="1"/>
</dbReference>
<keyword evidence="10 18" id="KW-0067">ATP-binding</keyword>
<dbReference type="CDD" id="cd00371">
    <property type="entry name" value="HMA"/>
    <property type="match status" value="3"/>
</dbReference>
<dbReference type="SUPFAM" id="SSF55008">
    <property type="entry name" value="HMA, heavy metal-associated domain"/>
    <property type="match status" value="3"/>
</dbReference>
<feature type="transmembrane region" description="Helical" evidence="18">
    <location>
        <begin position="327"/>
        <end position="346"/>
    </location>
</feature>
<dbReference type="SFLD" id="SFLDF00027">
    <property type="entry name" value="p-type_atpase"/>
    <property type="match status" value="1"/>
</dbReference>
<dbReference type="GO" id="GO:0043682">
    <property type="term" value="F:P-type divalent copper transporter activity"/>
    <property type="evidence" value="ECO:0007669"/>
    <property type="project" value="TreeGrafter"/>
</dbReference>
<feature type="transmembrane region" description="Helical" evidence="18">
    <location>
        <begin position="519"/>
        <end position="539"/>
    </location>
</feature>
<dbReference type="FunFam" id="3.30.70.100:FF:000001">
    <property type="entry name" value="ATPase copper transporting beta"/>
    <property type="match status" value="2"/>
</dbReference>
<evidence type="ECO:0000256" key="13">
    <source>
        <dbReference type="ARBA" id="ARBA00022989"/>
    </source>
</evidence>
<sequence>MQTTLRVEGMTCSACTSAVEASLRELDGVDDVKVALLTEQALVTHSPTVSADALADAVDSAGFGATIEQSGAADGAAGSTETSILTIGGMTCSSCVGAVTDAIRAVHGVQDVQVSLLTEQAVVKHTGSAQKLCEAVEDCGFEATLVETKNGQTAPDLESVVLKVFGMTCANCSASIEQTVSALDGVVSCQVALATEEAHITYDNSRTGIRKIMETIEDCGFDALLNSKLDTASQLDLLLKVKDIAYWRQIFVRMIIFGAPIFFRHHIWPIVALIFNIHWKKVALFHGVFLESILELALATYIQFWLAHRFYVNSFKAIKHKNGTMDLLICVSTTVIYIYSALSILISMYHSSENPPHVLFDTSAMLFVFVSLGKWIESKAKGNTSTALSKLLSLTPPNCLILEDPTDFGSSQREIVIDLLQKNDTVVLPPGSKIPADGECVFGSSEVDESLLTGESLPVVKKPGSKLFGGSINVASPIYMRVDVLGEQTQLSKIVKLVKDAQITKAPVQKFADVIAGKFVVTILVLSVATLGFWSMYVYCHSADNVPSFFVDKDTGRVIFSRILQVAISVVVVACPCALGLAAPTAVMVGTGVGATNGILIKGADILEKANGIDCVVFDKTGTITSGRMRVVSHHFLGDLEASSLWSIIHAVEATSEHPVGKALAAGALPLAKEQAVEIVSVSTAVGFGVEAQIKLDGSIFSVAIGNKQLIDRSKVDNAKDFEDSCKRTQTHEISQFSHILINDRYVGYVELADSLKTDAASTIGALLDAGYTVSMVTGDNANTARTVSRAVGIPLSNVFAQARPDDKLRVVDQMQQRGLKVAFVGDGINDAPALIQADLGIAIASGTDIAIEAADVVMLSSAQPEAADEVQLNDFGRQDGTAGVFGALDISQKTFRSIKTNFVLAVVYNLVMLPIAMGFLIIPFNITMNPMFASAAMACSSVSVVLNSLRLKDWKMPVLTSPVLSEESLDWADDSVLTAMDATKMEINRSATRTWGFRWGRWADRFRNPYHRVQGNV</sequence>
<dbReference type="SFLD" id="SFLDS00003">
    <property type="entry name" value="Haloacid_Dehalogenase"/>
    <property type="match status" value="1"/>
</dbReference>
<dbReference type="RefSeq" id="XP_046059604.1">
    <property type="nucleotide sequence ID" value="XM_046206983.1"/>
</dbReference>
<reference evidence="20" key="1">
    <citation type="journal article" date="2021" name="Open Biol.">
        <title>Shared evolutionary footprints suggest mitochondrial oxidative damage underlies multiple complex I losses in fungi.</title>
        <authorList>
            <person name="Schikora-Tamarit M.A."/>
            <person name="Marcet-Houben M."/>
            <person name="Nosek J."/>
            <person name="Gabaldon T."/>
        </authorList>
    </citation>
    <scope>NUCLEOTIDE SEQUENCE</scope>
    <source>
        <strain evidence="20">CBS6075</strain>
    </source>
</reference>
<dbReference type="PANTHER" id="PTHR43520:SF8">
    <property type="entry name" value="P-TYPE CU(+) TRANSPORTER"/>
    <property type="match status" value="1"/>
</dbReference>
<dbReference type="GO" id="GO:0140581">
    <property type="term" value="F:P-type monovalent copper transporter activity"/>
    <property type="evidence" value="ECO:0007669"/>
    <property type="project" value="UniProtKB-EC"/>
</dbReference>
<evidence type="ECO:0000313" key="21">
    <source>
        <dbReference type="Proteomes" id="UP000769157"/>
    </source>
</evidence>
<dbReference type="CDD" id="cd02094">
    <property type="entry name" value="P-type_ATPase_Cu-like"/>
    <property type="match status" value="1"/>
</dbReference>
<dbReference type="NCBIfam" id="TIGR01494">
    <property type="entry name" value="ATPase_P-type"/>
    <property type="match status" value="1"/>
</dbReference>
<keyword evidence="5 18" id="KW-0812">Transmembrane</keyword>
<keyword evidence="4" id="KW-0813">Transport</keyword>
<dbReference type="InterPro" id="IPR018303">
    <property type="entry name" value="ATPase_P-typ_P_site"/>
</dbReference>
<dbReference type="Pfam" id="PF00122">
    <property type="entry name" value="E1-E2_ATPase"/>
    <property type="match status" value="1"/>
</dbReference>
<evidence type="ECO:0000313" key="20">
    <source>
        <dbReference type="EMBL" id="KAH3662515.1"/>
    </source>
</evidence>
<evidence type="ECO:0000256" key="14">
    <source>
        <dbReference type="ARBA" id="ARBA00023008"/>
    </source>
</evidence>
<dbReference type="SUPFAM" id="SSF81660">
    <property type="entry name" value="Metal cation-transporting ATPase, ATP-binding domain N"/>
    <property type="match status" value="1"/>
</dbReference>
<dbReference type="GO" id="GO:0055070">
    <property type="term" value="P:copper ion homeostasis"/>
    <property type="evidence" value="ECO:0007669"/>
    <property type="project" value="TreeGrafter"/>
</dbReference>
<evidence type="ECO:0000256" key="2">
    <source>
        <dbReference type="ARBA" id="ARBA00006024"/>
    </source>
</evidence>
<evidence type="ECO:0000256" key="8">
    <source>
        <dbReference type="ARBA" id="ARBA00022741"/>
    </source>
</evidence>
<dbReference type="InterPro" id="IPR044492">
    <property type="entry name" value="P_typ_ATPase_HD_dom"/>
</dbReference>
<dbReference type="AlphaFoldDB" id="A0A9P8NZU2"/>
<keyword evidence="8 18" id="KW-0547">Nucleotide-binding</keyword>
<dbReference type="Gene3D" id="3.40.50.1000">
    <property type="entry name" value="HAD superfamily/HAD-like"/>
    <property type="match status" value="1"/>
</dbReference>
<dbReference type="InterPro" id="IPR001757">
    <property type="entry name" value="P_typ_ATPase"/>
</dbReference>
<feature type="transmembrane region" description="Helical" evidence="18">
    <location>
        <begin position="250"/>
        <end position="277"/>
    </location>
</feature>
<dbReference type="InterPro" id="IPR023214">
    <property type="entry name" value="HAD_sf"/>
</dbReference>
<dbReference type="InterPro" id="IPR023299">
    <property type="entry name" value="ATPase_P-typ_cyto_dom_N"/>
</dbReference>
<dbReference type="SFLD" id="SFLDG00002">
    <property type="entry name" value="C1.7:_P-type_atpase_like"/>
    <property type="match status" value="1"/>
</dbReference>
<dbReference type="GO" id="GO:0005524">
    <property type="term" value="F:ATP binding"/>
    <property type="evidence" value="ECO:0007669"/>
    <property type="project" value="UniProtKB-UniRule"/>
</dbReference>
<feature type="transmembrane region" description="Helical" evidence="18">
    <location>
        <begin position="358"/>
        <end position="376"/>
    </location>
</feature>
<evidence type="ECO:0000256" key="11">
    <source>
        <dbReference type="ARBA" id="ARBA00022842"/>
    </source>
</evidence>
<evidence type="ECO:0000259" key="19">
    <source>
        <dbReference type="PROSITE" id="PS50846"/>
    </source>
</evidence>
<keyword evidence="13 18" id="KW-1133">Transmembrane helix</keyword>
<dbReference type="PROSITE" id="PS01047">
    <property type="entry name" value="HMA_1"/>
    <property type="match status" value="3"/>
</dbReference>
<accession>A0A9P8NZU2</accession>
<evidence type="ECO:0000256" key="17">
    <source>
        <dbReference type="ARBA" id="ARBA00080126"/>
    </source>
</evidence>
<keyword evidence="16 18" id="KW-0472">Membrane</keyword>
<dbReference type="PRINTS" id="PR00119">
    <property type="entry name" value="CATATPASE"/>
</dbReference>
<keyword evidence="21" id="KW-1185">Reference proteome</keyword>
<name>A0A9P8NZU2_9ASCO</name>
<dbReference type="OrthoDB" id="432719at2759"/>
<evidence type="ECO:0000256" key="7">
    <source>
        <dbReference type="ARBA" id="ARBA00022737"/>
    </source>
</evidence>
<evidence type="ECO:0000256" key="4">
    <source>
        <dbReference type="ARBA" id="ARBA00022448"/>
    </source>
</evidence>
<dbReference type="GO" id="GO:0012505">
    <property type="term" value="C:endomembrane system"/>
    <property type="evidence" value="ECO:0007669"/>
    <property type="project" value="UniProtKB-SubCell"/>
</dbReference>
<dbReference type="InterPro" id="IPR017969">
    <property type="entry name" value="Heavy-metal-associated_CS"/>
</dbReference>
<keyword evidence="14" id="KW-0186">Copper</keyword>
<dbReference type="InterPro" id="IPR006121">
    <property type="entry name" value="HMA_dom"/>
</dbReference>
<keyword evidence="7" id="KW-0677">Repeat</keyword>
<feature type="transmembrane region" description="Helical" evidence="18">
    <location>
        <begin position="903"/>
        <end position="925"/>
    </location>
</feature>
<feature type="domain" description="HMA" evidence="19">
    <location>
        <begin position="1"/>
        <end position="66"/>
    </location>
</feature>
<evidence type="ECO:0000256" key="5">
    <source>
        <dbReference type="ARBA" id="ARBA00022692"/>
    </source>
</evidence>
<keyword evidence="9" id="KW-0187">Copper transport</keyword>
<keyword evidence="12" id="KW-1278">Translocase</keyword>
<dbReference type="Gene3D" id="2.70.150.10">
    <property type="entry name" value="Calcium-transporting ATPase, cytoplasmic transduction domain A"/>
    <property type="match status" value="1"/>
</dbReference>
<evidence type="ECO:0000256" key="6">
    <source>
        <dbReference type="ARBA" id="ARBA00022723"/>
    </source>
</evidence>
<dbReference type="InterPro" id="IPR027256">
    <property type="entry name" value="P-typ_ATPase_IB"/>
</dbReference>
<dbReference type="EMBL" id="JAEUBE010000378">
    <property type="protein sequence ID" value="KAH3662515.1"/>
    <property type="molecule type" value="Genomic_DNA"/>
</dbReference>
<comment type="similarity">
    <text evidence="2 18">Belongs to the cation transport ATPase (P-type) (TC 3.A.3) family. Type IB subfamily.</text>
</comment>
<dbReference type="InterPro" id="IPR059000">
    <property type="entry name" value="ATPase_P-type_domA"/>
</dbReference>
<protein>
    <recommendedName>
        <fullName evidence="3">P-type Cu(+) transporter</fullName>
        <ecNumber evidence="3">7.2.2.8</ecNumber>
    </recommendedName>
    <alternativeName>
        <fullName evidence="17">Cu(2+)-ATPase</fullName>
    </alternativeName>
</protein>
<proteinExistence type="inferred from homology"/>
<dbReference type="Pfam" id="PF00403">
    <property type="entry name" value="HMA"/>
    <property type="match status" value="3"/>
</dbReference>
<dbReference type="GO" id="GO:0016887">
    <property type="term" value="F:ATP hydrolysis activity"/>
    <property type="evidence" value="ECO:0007669"/>
    <property type="project" value="InterPro"/>
</dbReference>
<dbReference type="PROSITE" id="PS50846">
    <property type="entry name" value="HMA_2"/>
    <property type="match status" value="3"/>
</dbReference>
<comment type="subcellular location">
    <subcellularLocation>
        <location evidence="1">Endomembrane system</location>
        <topology evidence="1">Multi-pass membrane protein</topology>
    </subcellularLocation>
    <subcellularLocation>
        <location evidence="18">Membrane</location>
    </subcellularLocation>
</comment>
<feature type="domain" description="HMA" evidence="19">
    <location>
        <begin position="158"/>
        <end position="224"/>
    </location>
</feature>
<feature type="transmembrane region" description="Helical" evidence="18">
    <location>
        <begin position="559"/>
        <end position="582"/>
    </location>
</feature>
<evidence type="ECO:0000256" key="1">
    <source>
        <dbReference type="ARBA" id="ARBA00004127"/>
    </source>
</evidence>
<dbReference type="PROSITE" id="PS00154">
    <property type="entry name" value="ATPASE_E1_E2"/>
    <property type="match status" value="1"/>
</dbReference>
<dbReference type="Gene3D" id="3.40.1110.10">
    <property type="entry name" value="Calcium-transporting ATPase, cytoplasmic domain N"/>
    <property type="match status" value="1"/>
</dbReference>
<feature type="domain" description="HMA" evidence="19">
    <location>
        <begin position="81"/>
        <end position="144"/>
    </location>
</feature>
<reference evidence="20" key="2">
    <citation type="submission" date="2021-01" db="EMBL/GenBank/DDBJ databases">
        <authorList>
            <person name="Schikora-Tamarit M.A."/>
        </authorList>
    </citation>
    <scope>NUCLEOTIDE SEQUENCE</scope>
    <source>
        <strain evidence="20">CBS6075</strain>
    </source>
</reference>
<dbReference type="SUPFAM" id="SSF81653">
    <property type="entry name" value="Calcium ATPase, transduction domain A"/>
    <property type="match status" value="1"/>
</dbReference>
<organism evidence="20 21">
    <name type="scientific">Ogataea philodendri</name>
    <dbReference type="NCBI Taxonomy" id="1378263"/>
    <lineage>
        <taxon>Eukaryota</taxon>
        <taxon>Fungi</taxon>
        <taxon>Dikarya</taxon>
        <taxon>Ascomycota</taxon>
        <taxon>Saccharomycotina</taxon>
        <taxon>Pichiomycetes</taxon>
        <taxon>Pichiales</taxon>
        <taxon>Pichiaceae</taxon>
        <taxon>Ogataea</taxon>
    </lineage>
</organism>
<dbReference type="InterPro" id="IPR023298">
    <property type="entry name" value="ATPase_P-typ_TM_dom_sf"/>
</dbReference>
<evidence type="ECO:0000256" key="18">
    <source>
        <dbReference type="RuleBase" id="RU362081"/>
    </source>
</evidence>
<keyword evidence="6 18" id="KW-0479">Metal-binding</keyword>